<dbReference type="InterPro" id="IPR036291">
    <property type="entry name" value="NAD(P)-bd_dom_sf"/>
</dbReference>
<evidence type="ECO:0000313" key="6">
    <source>
        <dbReference type="Proteomes" id="UP000070328"/>
    </source>
</evidence>
<dbReference type="Pfam" id="PF13460">
    <property type="entry name" value="NAD_binding_10"/>
    <property type="match status" value="1"/>
</dbReference>
<dbReference type="AlphaFoldDB" id="A0A135RR39"/>
<accession>A0A135RR39</accession>
<evidence type="ECO:0000256" key="3">
    <source>
        <dbReference type="ARBA" id="ARBA00023002"/>
    </source>
</evidence>
<dbReference type="SUPFAM" id="SSF51735">
    <property type="entry name" value="NAD(P)-binding Rossmann-fold domains"/>
    <property type="match status" value="1"/>
</dbReference>
<dbReference type="PANTHER" id="PTHR47706:SF7">
    <property type="entry name" value="CIPA-LIKE, PUTATIVE (AFU_ORTHOLOGUE AFUA_1G01630)-RELATED"/>
    <property type="match status" value="1"/>
</dbReference>
<gene>
    <name evidence="5" type="ORF">CSIM01_11443</name>
</gene>
<dbReference type="Proteomes" id="UP000070328">
    <property type="component" value="Unassembled WGS sequence"/>
</dbReference>
<reference evidence="5 6" key="1">
    <citation type="submission" date="2014-02" db="EMBL/GenBank/DDBJ databases">
        <title>The genome sequence of Colletotrichum simmondsii CBS122122.</title>
        <authorList>
            <person name="Baroncelli R."/>
            <person name="Thon M.R."/>
        </authorList>
    </citation>
    <scope>NUCLEOTIDE SEQUENCE [LARGE SCALE GENOMIC DNA]</scope>
    <source>
        <strain evidence="5 6">CBS122122</strain>
    </source>
</reference>
<organism evidence="5 6">
    <name type="scientific">Colletotrichum simmondsii</name>
    <dbReference type="NCBI Taxonomy" id="703756"/>
    <lineage>
        <taxon>Eukaryota</taxon>
        <taxon>Fungi</taxon>
        <taxon>Dikarya</taxon>
        <taxon>Ascomycota</taxon>
        <taxon>Pezizomycotina</taxon>
        <taxon>Sordariomycetes</taxon>
        <taxon>Hypocreomycetidae</taxon>
        <taxon>Glomerellales</taxon>
        <taxon>Glomerellaceae</taxon>
        <taxon>Colletotrichum</taxon>
        <taxon>Colletotrichum acutatum species complex</taxon>
    </lineage>
</organism>
<evidence type="ECO:0000256" key="2">
    <source>
        <dbReference type="ARBA" id="ARBA00022857"/>
    </source>
</evidence>
<dbReference type="OrthoDB" id="419598at2759"/>
<dbReference type="EMBL" id="JFBX01000877">
    <property type="protein sequence ID" value="KXH26173.1"/>
    <property type="molecule type" value="Genomic_DNA"/>
</dbReference>
<evidence type="ECO:0000313" key="5">
    <source>
        <dbReference type="EMBL" id="KXH26173.1"/>
    </source>
</evidence>
<dbReference type="Gene3D" id="3.40.50.720">
    <property type="entry name" value="NAD(P)-binding Rossmann-like Domain"/>
    <property type="match status" value="1"/>
</dbReference>
<evidence type="ECO:0000259" key="4">
    <source>
        <dbReference type="Pfam" id="PF13460"/>
    </source>
</evidence>
<comment type="similarity">
    <text evidence="1">Belongs to the NmrA-type oxidoreductase family. Isoflavone reductase subfamily.</text>
</comment>
<evidence type="ECO:0000256" key="1">
    <source>
        <dbReference type="ARBA" id="ARBA00005725"/>
    </source>
</evidence>
<keyword evidence="3" id="KW-0560">Oxidoreductase</keyword>
<dbReference type="InterPro" id="IPR016040">
    <property type="entry name" value="NAD(P)-bd_dom"/>
</dbReference>
<keyword evidence="6" id="KW-1185">Reference proteome</keyword>
<dbReference type="PANTHER" id="PTHR47706">
    <property type="entry name" value="NMRA-LIKE FAMILY PROTEIN"/>
    <property type="match status" value="1"/>
</dbReference>
<feature type="domain" description="NAD(P)-binding" evidence="4">
    <location>
        <begin position="17"/>
        <end position="113"/>
    </location>
</feature>
<sequence>MLLRGFENSIQKVAIVGAGGNIGKAIAEELLKTGKHTVTAITRKESTSSLPNGVKKAFVDYENKRSLVAALNGQDFLVITLSLSAPPGTHTSLIQAAAEAGVSYVMPNAYSINTHSAAIRKDIPITNTVMENIAEVQKAGLTSIALMNGFWYEYSLIAGPVTFGFDLKNRTVTLYDDGEQAIKVATWAQCGRAVASVLSLKIIPEDADDKSINISQFHNKTVFASSFKISQRDMLESVKRVTGTVDSDWKVDHETTQKRYNDGLEELKQGKQGGFYKLMYARVFQPTDDADFASDNNLLGLPIEDLDEATRTAMLISYLQWASTRDLFPVLCQTTFNVYRPIVFVTDNATLSAFSPKVFN</sequence>
<keyword evidence="2" id="KW-0521">NADP</keyword>
<dbReference type="InterPro" id="IPR051609">
    <property type="entry name" value="NmrA/Isoflavone_reductase-like"/>
</dbReference>
<comment type="caution">
    <text evidence="5">The sequence shown here is derived from an EMBL/GenBank/DDBJ whole genome shotgun (WGS) entry which is preliminary data.</text>
</comment>
<name>A0A135RR39_9PEZI</name>
<dbReference type="GO" id="GO:0016491">
    <property type="term" value="F:oxidoreductase activity"/>
    <property type="evidence" value="ECO:0007669"/>
    <property type="project" value="UniProtKB-KW"/>
</dbReference>
<protein>
    <submittedName>
        <fullName evidence="5">CipA protein</fullName>
    </submittedName>
</protein>
<proteinExistence type="inferred from homology"/>